<evidence type="ECO:0000256" key="3">
    <source>
        <dbReference type="ARBA" id="ARBA00022729"/>
    </source>
</evidence>
<feature type="transmembrane region" description="Helical" evidence="6">
    <location>
        <begin position="170"/>
        <end position="187"/>
    </location>
</feature>
<evidence type="ECO:0000256" key="6">
    <source>
        <dbReference type="SAM" id="Phobius"/>
    </source>
</evidence>
<evidence type="ECO:0000256" key="5">
    <source>
        <dbReference type="SAM" id="MobiDB-lite"/>
    </source>
</evidence>
<dbReference type="AlphaFoldDB" id="A0A6J6KIU6"/>
<dbReference type="InterPro" id="IPR014756">
    <property type="entry name" value="Ig_E-set"/>
</dbReference>
<feature type="domain" description="CopC" evidence="7">
    <location>
        <begin position="26"/>
        <end position="121"/>
    </location>
</feature>
<dbReference type="SUPFAM" id="SSF81296">
    <property type="entry name" value="E set domains"/>
    <property type="match status" value="1"/>
</dbReference>
<evidence type="ECO:0000313" key="9">
    <source>
        <dbReference type="EMBL" id="CAB4647779.1"/>
    </source>
</evidence>
<proteinExistence type="predicted"/>
<dbReference type="Gene3D" id="2.60.40.1220">
    <property type="match status" value="1"/>
</dbReference>
<evidence type="ECO:0000313" key="8">
    <source>
        <dbReference type="EMBL" id="CAB4636059.1"/>
    </source>
</evidence>
<evidence type="ECO:0000256" key="1">
    <source>
        <dbReference type="ARBA" id="ARBA00004196"/>
    </source>
</evidence>
<keyword evidence="6" id="KW-1133">Transmembrane helix</keyword>
<protein>
    <submittedName>
        <fullName evidence="9">Unannotated protein</fullName>
    </submittedName>
</protein>
<accession>A0A6J6KIU6</accession>
<sequence>MKFKKLVILFALFLPGIIWLSPVSAHTSLISQIPVGNSVVKVLPSEVALTFDESLIEIGNSNEITVLDPTGTEISIGKTKVANNVVSRVIAASQIGGKYSVTYRVVSEDGHVVSSTYQFTLKTKASTPTAEADSVPTASASESQMPISNNEDKSKTEAQSHTNHSFWGDHAGHIYIFLGTLILILLWKKYAKKRITSR</sequence>
<keyword evidence="2" id="KW-0479">Metal-binding</keyword>
<evidence type="ECO:0000256" key="2">
    <source>
        <dbReference type="ARBA" id="ARBA00022723"/>
    </source>
</evidence>
<evidence type="ECO:0000256" key="4">
    <source>
        <dbReference type="ARBA" id="ARBA00023008"/>
    </source>
</evidence>
<dbReference type="GO" id="GO:0030313">
    <property type="term" value="C:cell envelope"/>
    <property type="evidence" value="ECO:0007669"/>
    <property type="project" value="UniProtKB-SubCell"/>
</dbReference>
<dbReference type="GO" id="GO:0006825">
    <property type="term" value="P:copper ion transport"/>
    <property type="evidence" value="ECO:0007669"/>
    <property type="project" value="InterPro"/>
</dbReference>
<feature type="compositionally biased region" description="Polar residues" evidence="5">
    <location>
        <begin position="136"/>
        <end position="149"/>
    </location>
</feature>
<dbReference type="GO" id="GO:0005507">
    <property type="term" value="F:copper ion binding"/>
    <property type="evidence" value="ECO:0007669"/>
    <property type="project" value="InterPro"/>
</dbReference>
<dbReference type="GO" id="GO:0042597">
    <property type="term" value="C:periplasmic space"/>
    <property type="evidence" value="ECO:0007669"/>
    <property type="project" value="InterPro"/>
</dbReference>
<reference evidence="9" key="1">
    <citation type="submission" date="2020-05" db="EMBL/GenBank/DDBJ databases">
        <authorList>
            <person name="Chiriac C."/>
            <person name="Salcher M."/>
            <person name="Ghai R."/>
            <person name="Kavagutti S V."/>
        </authorList>
    </citation>
    <scope>NUCLEOTIDE SEQUENCE</scope>
</reference>
<dbReference type="InterPro" id="IPR014755">
    <property type="entry name" value="Cu-Rt/internalin_Ig-like"/>
</dbReference>
<name>A0A6J6KIU6_9ZZZZ</name>
<dbReference type="EMBL" id="CAEZWF010000052">
    <property type="protein sequence ID" value="CAB4658839.1"/>
    <property type="molecule type" value="Genomic_DNA"/>
</dbReference>
<dbReference type="EMBL" id="CAEZWK010000041">
    <property type="protein sequence ID" value="CAB4658057.1"/>
    <property type="molecule type" value="Genomic_DNA"/>
</dbReference>
<dbReference type="EMBL" id="CAEZVW010000072">
    <property type="protein sequence ID" value="CAB4647779.1"/>
    <property type="molecule type" value="Genomic_DNA"/>
</dbReference>
<comment type="subcellular location">
    <subcellularLocation>
        <location evidence="1">Cell envelope</location>
    </subcellularLocation>
</comment>
<dbReference type="GO" id="GO:0046688">
    <property type="term" value="P:response to copper ion"/>
    <property type="evidence" value="ECO:0007669"/>
    <property type="project" value="InterPro"/>
</dbReference>
<organism evidence="9">
    <name type="scientific">freshwater metagenome</name>
    <dbReference type="NCBI Taxonomy" id="449393"/>
    <lineage>
        <taxon>unclassified sequences</taxon>
        <taxon>metagenomes</taxon>
        <taxon>ecological metagenomes</taxon>
    </lineage>
</organism>
<dbReference type="InterPro" id="IPR032694">
    <property type="entry name" value="CopC/D"/>
</dbReference>
<gene>
    <name evidence="8" type="ORF">UFOPK2046_00661</name>
    <name evidence="9" type="ORF">UFOPK2157_01063</name>
    <name evidence="11" type="ORF">UFOPK2228_01054</name>
    <name evidence="10" type="ORF">UFOPK2245_01017</name>
</gene>
<evidence type="ECO:0000313" key="10">
    <source>
        <dbReference type="EMBL" id="CAB4658057.1"/>
    </source>
</evidence>
<dbReference type="EMBL" id="CAEZVP010000117">
    <property type="protein sequence ID" value="CAB4636059.1"/>
    <property type="molecule type" value="Genomic_DNA"/>
</dbReference>
<keyword evidence="6" id="KW-0472">Membrane</keyword>
<keyword evidence="4" id="KW-0186">Copper</keyword>
<dbReference type="InterPro" id="IPR007348">
    <property type="entry name" value="CopC_dom"/>
</dbReference>
<keyword evidence="3" id="KW-0732">Signal</keyword>
<dbReference type="PANTHER" id="PTHR34820">
    <property type="entry name" value="INNER MEMBRANE PROTEIN YEBZ"/>
    <property type="match status" value="1"/>
</dbReference>
<dbReference type="Pfam" id="PF04234">
    <property type="entry name" value="CopC"/>
    <property type="match status" value="1"/>
</dbReference>
<keyword evidence="6" id="KW-0812">Transmembrane</keyword>
<dbReference type="PANTHER" id="PTHR34820:SF4">
    <property type="entry name" value="INNER MEMBRANE PROTEIN YEBZ"/>
    <property type="match status" value="1"/>
</dbReference>
<dbReference type="GO" id="GO:0005886">
    <property type="term" value="C:plasma membrane"/>
    <property type="evidence" value="ECO:0007669"/>
    <property type="project" value="TreeGrafter"/>
</dbReference>
<evidence type="ECO:0000313" key="11">
    <source>
        <dbReference type="EMBL" id="CAB4658839.1"/>
    </source>
</evidence>
<feature type="region of interest" description="Disordered" evidence="5">
    <location>
        <begin position="128"/>
        <end position="162"/>
    </location>
</feature>
<evidence type="ECO:0000259" key="7">
    <source>
        <dbReference type="Pfam" id="PF04234"/>
    </source>
</evidence>